<evidence type="ECO:0000313" key="1">
    <source>
        <dbReference type="EMBL" id="TID27944.1"/>
    </source>
</evidence>
<protein>
    <submittedName>
        <fullName evidence="1">Uncharacterized protein</fullName>
    </submittedName>
</protein>
<proteinExistence type="predicted"/>
<evidence type="ECO:0000313" key="2">
    <source>
        <dbReference type="Proteomes" id="UP000298493"/>
    </source>
</evidence>
<name>A0A4Z1PPJ9_9PEZI</name>
<organism evidence="1 2">
    <name type="scientific">Venturia nashicola</name>
    <dbReference type="NCBI Taxonomy" id="86259"/>
    <lineage>
        <taxon>Eukaryota</taxon>
        <taxon>Fungi</taxon>
        <taxon>Dikarya</taxon>
        <taxon>Ascomycota</taxon>
        <taxon>Pezizomycotina</taxon>
        <taxon>Dothideomycetes</taxon>
        <taxon>Pleosporomycetidae</taxon>
        <taxon>Venturiales</taxon>
        <taxon>Venturiaceae</taxon>
        <taxon>Venturia</taxon>
    </lineage>
</organism>
<sequence length="258" mass="28843">MSVRDWMPSQPFGQGIVVLMGDVVKERCEVERRELWASQEESESASAKILGGNQRLKAHKHHVDLNFNGHQQQMPVFSHTSHTSLLTTGRYEVSSSPKPLSNRGVGRRRELRISSFTDTSAFEETSKHNSAQFEEALASSKLGNCDNNLAAESCTLNDCTFENAEFCGSKQKAAWTLWELVGQTQGTLFRVDSHLDQLARHNRNWQATGCCSLARVVFTSDESEPIVPGTSRLTTSTSVDHKAELDLSWLERKIHHTA</sequence>
<gene>
    <name evidence="1" type="ORF">E6O75_ATG00711</name>
</gene>
<reference evidence="1 2" key="1">
    <citation type="submission" date="2019-04" db="EMBL/GenBank/DDBJ databases">
        <title>High contiguity whole genome sequence and gene annotation resource for two Venturia nashicola isolates.</title>
        <authorList>
            <person name="Prokchorchik M."/>
            <person name="Won K."/>
            <person name="Lee Y."/>
            <person name="Choi E.D."/>
            <person name="Segonzac C."/>
            <person name="Sohn K.H."/>
        </authorList>
    </citation>
    <scope>NUCLEOTIDE SEQUENCE [LARGE SCALE GENOMIC DNA]</scope>
    <source>
        <strain evidence="1 2">PRI2</strain>
    </source>
</reference>
<keyword evidence="2" id="KW-1185">Reference proteome</keyword>
<dbReference type="EMBL" id="SNSC02000001">
    <property type="protein sequence ID" value="TID27944.1"/>
    <property type="molecule type" value="Genomic_DNA"/>
</dbReference>
<dbReference type="AlphaFoldDB" id="A0A4Z1PPJ9"/>
<comment type="caution">
    <text evidence="1">The sequence shown here is derived from an EMBL/GenBank/DDBJ whole genome shotgun (WGS) entry which is preliminary data.</text>
</comment>
<accession>A0A4Z1PPJ9</accession>
<dbReference type="Proteomes" id="UP000298493">
    <property type="component" value="Unassembled WGS sequence"/>
</dbReference>